<comment type="similarity">
    <text evidence="2 10">Belongs to the MscL family.</text>
</comment>
<evidence type="ECO:0000256" key="10">
    <source>
        <dbReference type="HAMAP-Rule" id="MF_00115"/>
    </source>
</evidence>
<gene>
    <name evidence="10 11" type="primary">mscL</name>
    <name evidence="11" type="ORF">JHL18_19315</name>
</gene>
<dbReference type="NCBIfam" id="TIGR00220">
    <property type="entry name" value="mscL"/>
    <property type="match status" value="1"/>
</dbReference>
<sequence length="134" mass="14931">MFKEFKEFAVKGNVIDLAVGVVIGGAFGKIVTSLVNDIIMPIIGALTGGVDFKYLKFVIKGSNGSKEALTVNYGNFIQNIIDFLIVSFSIFLFVRLINKFKKEKKAEVVKVEVKQSEEVLLLQEIRDLLKSKEV</sequence>
<evidence type="ECO:0000256" key="6">
    <source>
        <dbReference type="ARBA" id="ARBA00022989"/>
    </source>
</evidence>
<evidence type="ECO:0000256" key="3">
    <source>
        <dbReference type="ARBA" id="ARBA00022448"/>
    </source>
</evidence>
<dbReference type="Pfam" id="PF01741">
    <property type="entry name" value="MscL"/>
    <property type="match status" value="1"/>
</dbReference>
<feature type="transmembrane region" description="Helical" evidence="10">
    <location>
        <begin position="76"/>
        <end position="97"/>
    </location>
</feature>
<comment type="subunit">
    <text evidence="10">Homopentamer.</text>
</comment>
<comment type="function">
    <text evidence="10">Channel that opens in response to stretch forces in the membrane lipid bilayer. May participate in the regulation of osmotic pressure changes within the cell.</text>
</comment>
<keyword evidence="6 10" id="KW-1133">Transmembrane helix</keyword>
<dbReference type="PROSITE" id="PS01327">
    <property type="entry name" value="MSCL"/>
    <property type="match status" value="1"/>
</dbReference>
<feature type="transmembrane region" description="Helical" evidence="10">
    <location>
        <begin position="12"/>
        <end position="31"/>
    </location>
</feature>
<dbReference type="Proteomes" id="UP000596739">
    <property type="component" value="Unassembled WGS sequence"/>
</dbReference>
<keyword evidence="3 10" id="KW-0813">Transport</keyword>
<dbReference type="PRINTS" id="PR01264">
    <property type="entry name" value="MECHCHANNEL"/>
</dbReference>
<keyword evidence="4 10" id="KW-1003">Cell membrane</keyword>
<dbReference type="EMBL" id="JAENHN010000051">
    <property type="protein sequence ID" value="MBK1812775.1"/>
    <property type="molecule type" value="Genomic_DNA"/>
</dbReference>
<evidence type="ECO:0000256" key="5">
    <source>
        <dbReference type="ARBA" id="ARBA00022692"/>
    </source>
</evidence>
<evidence type="ECO:0000256" key="2">
    <source>
        <dbReference type="ARBA" id="ARBA00007254"/>
    </source>
</evidence>
<evidence type="ECO:0000313" key="12">
    <source>
        <dbReference type="Proteomes" id="UP000596739"/>
    </source>
</evidence>
<dbReference type="InterPro" id="IPR036019">
    <property type="entry name" value="MscL_channel"/>
</dbReference>
<dbReference type="InterPro" id="IPR019823">
    <property type="entry name" value="Mechanosensitive_channel_CS"/>
</dbReference>
<organism evidence="11 12">
    <name type="scientific">Clostridium yunnanense</name>
    <dbReference type="NCBI Taxonomy" id="2800325"/>
    <lineage>
        <taxon>Bacteria</taxon>
        <taxon>Bacillati</taxon>
        <taxon>Bacillota</taxon>
        <taxon>Clostridia</taxon>
        <taxon>Eubacteriales</taxon>
        <taxon>Clostridiaceae</taxon>
        <taxon>Clostridium</taxon>
    </lineage>
</organism>
<comment type="subcellular location">
    <subcellularLocation>
        <location evidence="1 10">Cell membrane</location>
        <topology evidence="1 10">Multi-pass membrane protein</topology>
    </subcellularLocation>
</comment>
<dbReference type="InterPro" id="IPR037673">
    <property type="entry name" value="MSC/AndL"/>
</dbReference>
<keyword evidence="12" id="KW-1185">Reference proteome</keyword>
<dbReference type="HAMAP" id="MF_00115">
    <property type="entry name" value="MscL"/>
    <property type="match status" value="1"/>
</dbReference>
<dbReference type="Gene3D" id="1.10.1200.120">
    <property type="entry name" value="Large-conductance mechanosensitive channel, MscL, domain 1"/>
    <property type="match status" value="1"/>
</dbReference>
<accession>A0ABS1ETR6</accession>
<comment type="caution">
    <text evidence="11">The sequence shown here is derived from an EMBL/GenBank/DDBJ whole genome shotgun (WGS) entry which is preliminary data.</text>
</comment>
<dbReference type="RefSeq" id="WP_200272300.1">
    <property type="nucleotide sequence ID" value="NZ_JAENHN010000051.1"/>
</dbReference>
<protein>
    <recommendedName>
        <fullName evidence="10">Large-conductance mechanosensitive channel</fullName>
    </recommendedName>
</protein>
<keyword evidence="7 10" id="KW-0406">Ion transport</keyword>
<evidence type="ECO:0000256" key="1">
    <source>
        <dbReference type="ARBA" id="ARBA00004651"/>
    </source>
</evidence>
<keyword evidence="8 10" id="KW-0472">Membrane</keyword>
<name>A0ABS1ETR6_9CLOT</name>
<dbReference type="PANTHER" id="PTHR30266">
    <property type="entry name" value="MECHANOSENSITIVE CHANNEL MSCL"/>
    <property type="match status" value="1"/>
</dbReference>
<evidence type="ECO:0000256" key="4">
    <source>
        <dbReference type="ARBA" id="ARBA00022475"/>
    </source>
</evidence>
<dbReference type="PANTHER" id="PTHR30266:SF2">
    <property type="entry name" value="LARGE-CONDUCTANCE MECHANOSENSITIVE CHANNEL"/>
    <property type="match status" value="1"/>
</dbReference>
<evidence type="ECO:0000313" key="11">
    <source>
        <dbReference type="EMBL" id="MBK1812775.1"/>
    </source>
</evidence>
<dbReference type="InterPro" id="IPR001185">
    <property type="entry name" value="MS_channel"/>
</dbReference>
<dbReference type="SUPFAM" id="SSF81330">
    <property type="entry name" value="Gated mechanosensitive channel"/>
    <property type="match status" value="1"/>
</dbReference>
<proteinExistence type="inferred from homology"/>
<evidence type="ECO:0000256" key="9">
    <source>
        <dbReference type="ARBA" id="ARBA00023303"/>
    </source>
</evidence>
<evidence type="ECO:0000256" key="7">
    <source>
        <dbReference type="ARBA" id="ARBA00023065"/>
    </source>
</evidence>
<evidence type="ECO:0000256" key="8">
    <source>
        <dbReference type="ARBA" id="ARBA00023136"/>
    </source>
</evidence>
<keyword evidence="9 10" id="KW-0407">Ion channel</keyword>
<keyword evidence="5 10" id="KW-0812">Transmembrane</keyword>
<reference evidence="12" key="1">
    <citation type="submission" date="2021-01" db="EMBL/GenBank/DDBJ databases">
        <title>Genome public.</title>
        <authorList>
            <person name="Liu C."/>
            <person name="Sun Q."/>
        </authorList>
    </citation>
    <scope>NUCLEOTIDE SEQUENCE [LARGE SCALE GENOMIC DNA]</scope>
    <source>
        <strain evidence="12">YIM B02505</strain>
    </source>
</reference>
<dbReference type="NCBIfam" id="NF001843">
    <property type="entry name" value="PRK00567.1-4"/>
    <property type="match status" value="1"/>
</dbReference>